<name>A0A699QWQ7_TANCI</name>
<organism evidence="1">
    <name type="scientific">Tanacetum cinerariifolium</name>
    <name type="common">Dalmatian daisy</name>
    <name type="synonym">Chrysanthemum cinerariifolium</name>
    <dbReference type="NCBI Taxonomy" id="118510"/>
    <lineage>
        <taxon>Eukaryota</taxon>
        <taxon>Viridiplantae</taxon>
        <taxon>Streptophyta</taxon>
        <taxon>Embryophyta</taxon>
        <taxon>Tracheophyta</taxon>
        <taxon>Spermatophyta</taxon>
        <taxon>Magnoliopsida</taxon>
        <taxon>eudicotyledons</taxon>
        <taxon>Gunneridae</taxon>
        <taxon>Pentapetalae</taxon>
        <taxon>asterids</taxon>
        <taxon>campanulids</taxon>
        <taxon>Asterales</taxon>
        <taxon>Asteraceae</taxon>
        <taxon>Asteroideae</taxon>
        <taxon>Anthemideae</taxon>
        <taxon>Anthemidinae</taxon>
        <taxon>Tanacetum</taxon>
    </lineage>
</organism>
<proteinExistence type="predicted"/>
<sequence>AGIHRVALKGGLVGVVRDALVVVKEDGTGGLARAHPHKEALAGRQQGGVGVREAIAGAVAVDVGAVAAHVLAGALYYVYGPVRPLQGGGSGGWHHPALVEGRVVVRGRGQATLVIAKHVGEGRGEARRGAGVVGLGEHGRKAGRGQVGHGGVAHRGTVVAVAQALGVGGRGRVKAAIDVALHRYGTYHHTQAAAELQGRAGGVAQQRQGLAVGQQVAVGGQAQLLGHTGGLGQGEVRVVEKVEVAH</sequence>
<feature type="non-terminal residue" evidence="1">
    <location>
        <position position="246"/>
    </location>
</feature>
<feature type="non-terminal residue" evidence="1">
    <location>
        <position position="1"/>
    </location>
</feature>
<gene>
    <name evidence="1" type="ORF">Tci_849556</name>
</gene>
<accession>A0A699QWQ7</accession>
<evidence type="ECO:0000313" key="1">
    <source>
        <dbReference type="EMBL" id="GFC77586.1"/>
    </source>
</evidence>
<comment type="caution">
    <text evidence="1">The sequence shown here is derived from an EMBL/GenBank/DDBJ whole genome shotgun (WGS) entry which is preliminary data.</text>
</comment>
<protein>
    <submittedName>
        <fullName evidence="1">Uncharacterized protein</fullName>
    </submittedName>
</protein>
<dbReference type="AlphaFoldDB" id="A0A699QWQ7"/>
<dbReference type="EMBL" id="BKCJ011061729">
    <property type="protein sequence ID" value="GFC77586.1"/>
    <property type="molecule type" value="Genomic_DNA"/>
</dbReference>
<reference evidence="1" key="1">
    <citation type="journal article" date="2019" name="Sci. Rep.">
        <title>Draft genome of Tanacetum cinerariifolium, the natural source of mosquito coil.</title>
        <authorList>
            <person name="Yamashiro T."/>
            <person name="Shiraishi A."/>
            <person name="Satake H."/>
            <person name="Nakayama K."/>
        </authorList>
    </citation>
    <scope>NUCLEOTIDE SEQUENCE</scope>
</reference>